<sequence>MVSSGAPGTLPYASPTCVPQAGYTAGFPGGQASFPLAGYGPYPGTRPEGTQQLERHQEEAWVLLTTLSWVILSSYDSRRK</sequence>
<evidence type="ECO:0000313" key="3">
    <source>
        <dbReference type="Proteomes" id="UP000760860"/>
    </source>
</evidence>
<evidence type="ECO:0000313" key="2">
    <source>
        <dbReference type="EMBL" id="KAG3215809.1"/>
    </source>
</evidence>
<dbReference type="Proteomes" id="UP000774804">
    <property type="component" value="Unassembled WGS sequence"/>
</dbReference>
<proteinExistence type="predicted"/>
<dbReference type="EMBL" id="RCMI01000498">
    <property type="protein sequence ID" value="KAG2907863.1"/>
    <property type="molecule type" value="Genomic_DNA"/>
</dbReference>
<comment type="caution">
    <text evidence="2">The sequence shown here is derived from an EMBL/GenBank/DDBJ whole genome shotgun (WGS) entry which is preliminary data.</text>
</comment>
<gene>
    <name evidence="1" type="ORF">PC115_g13739</name>
    <name evidence="2" type="ORF">PC129_g13316</name>
</gene>
<dbReference type="Proteomes" id="UP000760860">
    <property type="component" value="Unassembled WGS sequence"/>
</dbReference>
<dbReference type="EMBL" id="RCMV01000530">
    <property type="protein sequence ID" value="KAG3215809.1"/>
    <property type="molecule type" value="Genomic_DNA"/>
</dbReference>
<evidence type="ECO:0000313" key="1">
    <source>
        <dbReference type="EMBL" id="KAG2907863.1"/>
    </source>
</evidence>
<organism evidence="2 3">
    <name type="scientific">Phytophthora cactorum</name>
    <dbReference type="NCBI Taxonomy" id="29920"/>
    <lineage>
        <taxon>Eukaryota</taxon>
        <taxon>Sar</taxon>
        <taxon>Stramenopiles</taxon>
        <taxon>Oomycota</taxon>
        <taxon>Peronosporomycetes</taxon>
        <taxon>Peronosporales</taxon>
        <taxon>Peronosporaceae</taxon>
        <taxon>Phytophthora</taxon>
    </lineage>
</organism>
<reference evidence="2" key="1">
    <citation type="submission" date="2018-05" db="EMBL/GenBank/DDBJ databases">
        <title>Effector identification in a new, highly contiguous assembly of the strawberry crown rot pathogen Phytophthora cactorum.</title>
        <authorList>
            <person name="Armitage A.D."/>
            <person name="Nellist C.F."/>
            <person name="Bates H."/>
            <person name="Vickerstaff R.J."/>
            <person name="Harrison R.J."/>
        </authorList>
    </citation>
    <scope>NUCLEOTIDE SEQUENCE</scope>
    <source>
        <strain evidence="1">4032</strain>
        <strain evidence="2">P421</strain>
    </source>
</reference>
<name>A0A8T1HUY1_9STRA</name>
<dbReference type="AlphaFoldDB" id="A0A8T1HUY1"/>
<accession>A0A8T1HUY1</accession>
<protein>
    <submittedName>
        <fullName evidence="2">Uncharacterized protein</fullName>
    </submittedName>
</protein>